<name>A0A498K0A1_MALDO</name>
<accession>A0A498K0A1</accession>
<sequence>MLLDLYIETNFHDFLFLLVKLISNQQGCDGGNNHSKRVGHQSRQDFVELYMGFCLQIVENIRASFWGYRLHDGTIWVHDKFCCQVYQDIIL</sequence>
<evidence type="ECO:0000313" key="2">
    <source>
        <dbReference type="Proteomes" id="UP000290289"/>
    </source>
</evidence>
<gene>
    <name evidence="1" type="ORF">DVH24_014929</name>
</gene>
<comment type="caution">
    <text evidence="1">The sequence shown here is derived from an EMBL/GenBank/DDBJ whole genome shotgun (WGS) entry which is preliminary data.</text>
</comment>
<dbReference type="AlphaFoldDB" id="A0A498K0A1"/>
<proteinExistence type="predicted"/>
<evidence type="ECO:0000313" key="1">
    <source>
        <dbReference type="EMBL" id="RXI01580.1"/>
    </source>
</evidence>
<dbReference type="EMBL" id="RDQH01000330">
    <property type="protein sequence ID" value="RXI01580.1"/>
    <property type="molecule type" value="Genomic_DNA"/>
</dbReference>
<dbReference type="Proteomes" id="UP000290289">
    <property type="component" value="Chromosome 4"/>
</dbReference>
<protein>
    <submittedName>
        <fullName evidence="1">Uncharacterized protein</fullName>
    </submittedName>
</protein>
<organism evidence="1 2">
    <name type="scientific">Malus domestica</name>
    <name type="common">Apple</name>
    <name type="synonym">Pyrus malus</name>
    <dbReference type="NCBI Taxonomy" id="3750"/>
    <lineage>
        <taxon>Eukaryota</taxon>
        <taxon>Viridiplantae</taxon>
        <taxon>Streptophyta</taxon>
        <taxon>Embryophyta</taxon>
        <taxon>Tracheophyta</taxon>
        <taxon>Spermatophyta</taxon>
        <taxon>Magnoliopsida</taxon>
        <taxon>eudicotyledons</taxon>
        <taxon>Gunneridae</taxon>
        <taxon>Pentapetalae</taxon>
        <taxon>rosids</taxon>
        <taxon>fabids</taxon>
        <taxon>Rosales</taxon>
        <taxon>Rosaceae</taxon>
        <taxon>Amygdaloideae</taxon>
        <taxon>Maleae</taxon>
        <taxon>Malus</taxon>
    </lineage>
</organism>
<reference evidence="1 2" key="1">
    <citation type="submission" date="2018-10" db="EMBL/GenBank/DDBJ databases">
        <title>A high-quality apple genome assembly.</title>
        <authorList>
            <person name="Hu J."/>
        </authorList>
    </citation>
    <scope>NUCLEOTIDE SEQUENCE [LARGE SCALE GENOMIC DNA]</scope>
    <source>
        <strain evidence="2">cv. HFTH1</strain>
        <tissue evidence="1">Young leaf</tissue>
    </source>
</reference>
<keyword evidence="2" id="KW-1185">Reference proteome</keyword>